<protein>
    <submittedName>
        <fullName evidence="1">Uncharacterized protein</fullName>
    </submittedName>
</protein>
<accession>A0ABN1EVH2</accession>
<dbReference type="RefSeq" id="WP_346161722.1">
    <property type="nucleotide sequence ID" value="NZ_BAAABZ010000099.1"/>
</dbReference>
<sequence length="349" mass="38441">MARTKPSAAELALVAEVEKQGGTVTPTQLERWRQQGWLPRTREWFTSGSSTLRPGVVLRAAQLASMSRAGRGIGWAGWVFWAVDDTEDSAARLRAALLKPLRRPFTRAGIEQVPGGDSDAAFQARQEAVVRLLRGRRSSRRDLDGTLRAAAADLQIDLPRSPAHSIPNLRHRAMLELGAQLGVGGVADIGFEGLMEALERMGVDQAEIEGCRETHRRAQLAGVDLLAGDLFFREGLPGVLRAVETADDRLLCAAVRACTAASSMLWKVLKRAMYEPELLLWLMSHEMWDKWVRECGFVPNGVAGEAALALSTVHYLIDPDRAEDLDRFVQDVHAMLLTVRPSRAQRPSP</sequence>
<reference evidence="2" key="1">
    <citation type="journal article" date="2019" name="Int. J. Syst. Evol. Microbiol.">
        <title>The Global Catalogue of Microorganisms (GCM) 10K type strain sequencing project: providing services to taxonomists for standard genome sequencing and annotation.</title>
        <authorList>
            <consortium name="The Broad Institute Genomics Platform"/>
            <consortium name="The Broad Institute Genome Sequencing Center for Infectious Disease"/>
            <person name="Wu L."/>
            <person name="Ma J."/>
        </authorList>
    </citation>
    <scope>NUCLEOTIDE SEQUENCE [LARGE SCALE GENOMIC DNA]</scope>
    <source>
        <strain evidence="2">JCM 5052</strain>
    </source>
</reference>
<dbReference type="Proteomes" id="UP001501576">
    <property type="component" value="Unassembled WGS sequence"/>
</dbReference>
<evidence type="ECO:0000313" key="2">
    <source>
        <dbReference type="Proteomes" id="UP001501576"/>
    </source>
</evidence>
<organism evidence="1 2">
    <name type="scientific">Streptomyces mordarskii</name>
    <dbReference type="NCBI Taxonomy" id="1226758"/>
    <lineage>
        <taxon>Bacteria</taxon>
        <taxon>Bacillati</taxon>
        <taxon>Actinomycetota</taxon>
        <taxon>Actinomycetes</taxon>
        <taxon>Kitasatosporales</taxon>
        <taxon>Streptomycetaceae</taxon>
        <taxon>Streptomyces</taxon>
    </lineage>
</organism>
<keyword evidence="2" id="KW-1185">Reference proteome</keyword>
<evidence type="ECO:0000313" key="1">
    <source>
        <dbReference type="EMBL" id="GAA0574639.1"/>
    </source>
</evidence>
<name>A0ABN1EVH2_9ACTN</name>
<gene>
    <name evidence="1" type="ORF">GCM10010390_91970</name>
</gene>
<proteinExistence type="predicted"/>
<comment type="caution">
    <text evidence="1">The sequence shown here is derived from an EMBL/GenBank/DDBJ whole genome shotgun (WGS) entry which is preliminary data.</text>
</comment>
<dbReference type="EMBL" id="BAAABZ010000099">
    <property type="protein sequence ID" value="GAA0574639.1"/>
    <property type="molecule type" value="Genomic_DNA"/>
</dbReference>